<dbReference type="PANTHER" id="PTHR30469">
    <property type="entry name" value="MULTIDRUG RESISTANCE PROTEIN MDTA"/>
    <property type="match status" value="1"/>
</dbReference>
<keyword evidence="2" id="KW-0472">Membrane</keyword>
<organism evidence="4 5">
    <name type="scientific">Ehrlichia cf. muris str. EmCRT</name>
    <dbReference type="NCBI Taxonomy" id="1359167"/>
    <lineage>
        <taxon>Bacteria</taxon>
        <taxon>Pseudomonadati</taxon>
        <taxon>Pseudomonadota</taxon>
        <taxon>Alphaproteobacteria</taxon>
        <taxon>Rickettsiales</taxon>
        <taxon>Anaplasmataceae</taxon>
        <taxon>Ehrlichia</taxon>
    </lineage>
</organism>
<dbReference type="Pfam" id="PF25917">
    <property type="entry name" value="BSH_RND"/>
    <property type="match status" value="1"/>
</dbReference>
<protein>
    <submittedName>
        <fullName evidence="4">Efflux transporter, RND family, MFP subunit</fullName>
    </submittedName>
</protein>
<evidence type="ECO:0000256" key="1">
    <source>
        <dbReference type="ARBA" id="ARBA00009477"/>
    </source>
</evidence>
<evidence type="ECO:0000259" key="3">
    <source>
        <dbReference type="Pfam" id="PF25917"/>
    </source>
</evidence>
<evidence type="ECO:0000313" key="4">
    <source>
        <dbReference type="EMBL" id="KJV65378.1"/>
    </source>
</evidence>
<proteinExistence type="inferred from homology"/>
<keyword evidence="2" id="KW-1133">Transmembrane helix</keyword>
<dbReference type="SUPFAM" id="SSF111369">
    <property type="entry name" value="HlyD-like secretion proteins"/>
    <property type="match status" value="1"/>
</dbReference>
<dbReference type="InterPro" id="IPR006143">
    <property type="entry name" value="RND_pump_MFP"/>
</dbReference>
<comment type="similarity">
    <text evidence="1">Belongs to the membrane fusion protein (MFP) (TC 8.A.1) family.</text>
</comment>
<dbReference type="Proteomes" id="UP000033546">
    <property type="component" value="Unassembled WGS sequence"/>
</dbReference>
<evidence type="ECO:0000313" key="5">
    <source>
        <dbReference type="Proteomes" id="UP000033546"/>
    </source>
</evidence>
<dbReference type="GO" id="GO:0015562">
    <property type="term" value="F:efflux transmembrane transporter activity"/>
    <property type="evidence" value="ECO:0007669"/>
    <property type="project" value="TreeGrafter"/>
</dbReference>
<name>A0A0F3NBB3_9RICK</name>
<evidence type="ECO:0000256" key="2">
    <source>
        <dbReference type="SAM" id="Phobius"/>
    </source>
</evidence>
<dbReference type="RefSeq" id="WP_045804698.1">
    <property type="nucleotide sequence ID" value="NZ_LANU01000002.1"/>
</dbReference>
<gene>
    <name evidence="4" type="ORF">EMUCRT_0318</name>
</gene>
<dbReference type="PANTHER" id="PTHR30469:SF29">
    <property type="entry name" value="BLR2860 PROTEIN"/>
    <property type="match status" value="1"/>
</dbReference>
<dbReference type="GO" id="GO:1990281">
    <property type="term" value="C:efflux pump complex"/>
    <property type="evidence" value="ECO:0007669"/>
    <property type="project" value="TreeGrafter"/>
</dbReference>
<keyword evidence="2" id="KW-0812">Transmembrane</keyword>
<dbReference type="Gene3D" id="2.40.50.100">
    <property type="match status" value="2"/>
</dbReference>
<dbReference type="InterPro" id="IPR058625">
    <property type="entry name" value="MdtA-like_BSH"/>
</dbReference>
<dbReference type="AlphaFoldDB" id="A0A0F3NBB3"/>
<dbReference type="EMBL" id="LANU01000002">
    <property type="protein sequence ID" value="KJV65378.1"/>
    <property type="molecule type" value="Genomic_DNA"/>
</dbReference>
<dbReference type="Gene3D" id="2.40.30.170">
    <property type="match status" value="1"/>
</dbReference>
<feature type="domain" description="Multidrug resistance protein MdtA-like barrel-sandwich hybrid" evidence="3">
    <location>
        <begin position="74"/>
        <end position="200"/>
    </location>
</feature>
<dbReference type="PATRIC" id="fig|1359167.3.peg.305"/>
<accession>A0A0F3NBB3</accession>
<sequence>MLRRLLGLKLEYKVAFFILLLSIVWVSSGIFKKYDQQIEQDVFRNYPVNIKVVESNAQDRVVYLSLIGEVEAFRYVNIMPEVAGRVSDVLVKDGDYVTEGNILVKIEKYEKEEQLKQAKALLKQRELEYKASQSLNEHGYRSEINDALSFTALESAKSDVKKAQINLSNTEIKAPFSGFVDKMNVQIGGFVFPGSGLSIVQLVNFDKIRVITYVPEKYFNRLKLGDICKILIAQNEEIDAPIVFISKIINRNTRTYRVEMVLDNNDLKVFTQGAVYSIKIPVGNYRAHRISPSALDLQDNGDLGIKVIVDEKVKFIPVEVVDSEYNGDVWIANSPDTIKLITLGHEYVKDNTHIRHES</sequence>
<reference evidence="4 5" key="1">
    <citation type="submission" date="2015-02" db="EMBL/GenBank/DDBJ databases">
        <title>Genome Sequencing of Rickettsiales.</title>
        <authorList>
            <person name="Daugherty S.C."/>
            <person name="Su Q."/>
            <person name="Abolude K."/>
            <person name="Beier-Sexton M."/>
            <person name="Carlyon J.A."/>
            <person name="Carter R."/>
            <person name="Day N.P."/>
            <person name="Dumler S.J."/>
            <person name="Dyachenko V."/>
            <person name="Godinez A."/>
            <person name="Kurtti T.J."/>
            <person name="Lichay M."/>
            <person name="Mullins K.E."/>
            <person name="Ott S."/>
            <person name="Pappas-Brown V."/>
            <person name="Paris D.H."/>
            <person name="Patel P."/>
            <person name="Richards A.L."/>
            <person name="Sadzewicz L."/>
            <person name="Sears K."/>
            <person name="Seidman D."/>
            <person name="Sengamalay N."/>
            <person name="Stenos J."/>
            <person name="Tallon L.J."/>
            <person name="Vincent G."/>
            <person name="Fraser C.M."/>
            <person name="Munderloh U."/>
            <person name="Dunning-Hotopp J.C."/>
        </authorList>
    </citation>
    <scope>NUCLEOTIDE SEQUENCE [LARGE SCALE GENOMIC DNA]</scope>
    <source>
        <strain evidence="4 5">EmCRT</strain>
    </source>
</reference>
<feature type="transmembrane region" description="Helical" evidence="2">
    <location>
        <begin position="12"/>
        <end position="31"/>
    </location>
</feature>
<comment type="caution">
    <text evidence="4">The sequence shown here is derived from an EMBL/GenBank/DDBJ whole genome shotgun (WGS) entry which is preliminary data.</text>
</comment>
<dbReference type="NCBIfam" id="TIGR01730">
    <property type="entry name" value="RND_mfp"/>
    <property type="match status" value="1"/>
</dbReference>